<dbReference type="PANTHER" id="PTHR43065">
    <property type="entry name" value="SENSOR HISTIDINE KINASE"/>
    <property type="match status" value="1"/>
</dbReference>
<evidence type="ECO:0000256" key="2">
    <source>
        <dbReference type="ARBA" id="ARBA00012438"/>
    </source>
</evidence>
<dbReference type="eggNOG" id="COG0834">
    <property type="taxonomic scope" value="Bacteria"/>
</dbReference>
<comment type="catalytic activity">
    <reaction evidence="1">
        <text>ATP + protein L-histidine = ADP + protein N-phospho-L-histidine.</text>
        <dbReference type="EC" id="2.7.13.3"/>
    </reaction>
</comment>
<dbReference type="STRING" id="398767.Glov_3623"/>
<keyword evidence="4" id="KW-0472">Membrane</keyword>
<dbReference type="CDD" id="cd00082">
    <property type="entry name" value="HisKA"/>
    <property type="match status" value="1"/>
</dbReference>
<dbReference type="InterPro" id="IPR003661">
    <property type="entry name" value="HisK_dim/P_dom"/>
</dbReference>
<dbReference type="InterPro" id="IPR036890">
    <property type="entry name" value="HATPase_C_sf"/>
</dbReference>
<gene>
    <name evidence="6" type="ordered locus">Glov_3623</name>
</gene>
<keyword evidence="7" id="KW-1185">Reference proteome</keyword>
<evidence type="ECO:0000256" key="1">
    <source>
        <dbReference type="ARBA" id="ARBA00000085"/>
    </source>
</evidence>
<dbReference type="PROSITE" id="PS50109">
    <property type="entry name" value="HIS_KIN"/>
    <property type="match status" value="1"/>
</dbReference>
<evidence type="ECO:0000256" key="4">
    <source>
        <dbReference type="SAM" id="Phobius"/>
    </source>
</evidence>
<feature type="transmembrane region" description="Helical" evidence="4">
    <location>
        <begin position="50"/>
        <end position="69"/>
    </location>
</feature>
<evidence type="ECO:0000259" key="5">
    <source>
        <dbReference type="PROSITE" id="PS50109"/>
    </source>
</evidence>
<dbReference type="Pfam" id="PF02518">
    <property type="entry name" value="HATPase_c"/>
    <property type="match status" value="1"/>
</dbReference>
<feature type="domain" description="Histidine kinase" evidence="5">
    <location>
        <begin position="377"/>
        <end position="615"/>
    </location>
</feature>
<dbReference type="CDD" id="cd00075">
    <property type="entry name" value="HATPase"/>
    <property type="match status" value="1"/>
</dbReference>
<dbReference type="InterPro" id="IPR005467">
    <property type="entry name" value="His_kinase_dom"/>
</dbReference>
<dbReference type="EMBL" id="CP001089">
    <property type="protein sequence ID" value="ACD97323.1"/>
    <property type="molecule type" value="Genomic_DNA"/>
</dbReference>
<dbReference type="InterPro" id="IPR001638">
    <property type="entry name" value="Solute-binding_3/MltF_N"/>
</dbReference>
<organism evidence="6 7">
    <name type="scientific">Trichlorobacter lovleyi (strain ATCC BAA-1151 / DSM 17278 / SZ)</name>
    <name type="common">Geobacter lovleyi</name>
    <dbReference type="NCBI Taxonomy" id="398767"/>
    <lineage>
        <taxon>Bacteria</taxon>
        <taxon>Pseudomonadati</taxon>
        <taxon>Thermodesulfobacteriota</taxon>
        <taxon>Desulfuromonadia</taxon>
        <taxon>Geobacterales</taxon>
        <taxon>Geobacteraceae</taxon>
        <taxon>Trichlorobacter</taxon>
    </lineage>
</organism>
<keyword evidence="4" id="KW-1133">Transmembrane helix</keyword>
<dbReference type="AlphaFoldDB" id="B3E3Q1"/>
<accession>B3E3Q1</accession>
<feature type="transmembrane region" description="Helical" evidence="4">
    <location>
        <begin position="315"/>
        <end position="335"/>
    </location>
</feature>
<dbReference type="EC" id="2.7.13.3" evidence="2"/>
<keyword evidence="6" id="KW-0808">Transferase</keyword>
<dbReference type="InterPro" id="IPR004358">
    <property type="entry name" value="Sig_transdc_His_kin-like_C"/>
</dbReference>
<dbReference type="PANTHER" id="PTHR43065:SF42">
    <property type="entry name" value="TWO-COMPONENT SENSOR PPRA"/>
    <property type="match status" value="1"/>
</dbReference>
<dbReference type="Proteomes" id="UP000002420">
    <property type="component" value="Chromosome"/>
</dbReference>
<dbReference type="InterPro" id="IPR036097">
    <property type="entry name" value="HisK_dim/P_sf"/>
</dbReference>
<dbReference type="SMART" id="SM00062">
    <property type="entry name" value="PBPb"/>
    <property type="match status" value="1"/>
</dbReference>
<reference evidence="6 7" key="1">
    <citation type="submission" date="2008-05" db="EMBL/GenBank/DDBJ databases">
        <title>Complete sequence of chromosome of Geobacter lovleyi SZ.</title>
        <authorList>
            <consortium name="US DOE Joint Genome Institute"/>
            <person name="Lucas S."/>
            <person name="Copeland A."/>
            <person name="Lapidus A."/>
            <person name="Glavina del Rio T."/>
            <person name="Dalin E."/>
            <person name="Tice H."/>
            <person name="Bruce D."/>
            <person name="Goodwin L."/>
            <person name="Pitluck S."/>
            <person name="Chertkov O."/>
            <person name="Meincke L."/>
            <person name="Brettin T."/>
            <person name="Detter J.C."/>
            <person name="Han C."/>
            <person name="Tapia R."/>
            <person name="Kuske C.R."/>
            <person name="Schmutz J."/>
            <person name="Larimer F."/>
            <person name="Land M."/>
            <person name="Hauser L."/>
            <person name="Kyrpides N."/>
            <person name="Mikhailova N."/>
            <person name="Sung Y."/>
            <person name="Fletcher K.E."/>
            <person name="Ritalahti K.M."/>
            <person name="Loeffler F.E."/>
            <person name="Richardson P."/>
        </authorList>
    </citation>
    <scope>NUCLEOTIDE SEQUENCE [LARGE SCALE GENOMIC DNA]</scope>
    <source>
        <strain evidence="7">ATCC BAA-1151 / DSM 17278 / SZ</strain>
    </source>
</reference>
<dbReference type="KEGG" id="glo:Glov_3623"/>
<keyword evidence="3" id="KW-0597">Phosphoprotein</keyword>
<dbReference type="Gene3D" id="1.10.287.130">
    <property type="match status" value="1"/>
</dbReference>
<dbReference type="GO" id="GO:0000155">
    <property type="term" value="F:phosphorelay sensor kinase activity"/>
    <property type="evidence" value="ECO:0007669"/>
    <property type="project" value="InterPro"/>
</dbReference>
<dbReference type="SUPFAM" id="SSF55874">
    <property type="entry name" value="ATPase domain of HSP90 chaperone/DNA topoisomerase II/histidine kinase"/>
    <property type="match status" value="1"/>
</dbReference>
<keyword evidence="4" id="KW-0812">Transmembrane</keyword>
<dbReference type="Pfam" id="PF00497">
    <property type="entry name" value="SBP_bac_3"/>
    <property type="match status" value="1"/>
</dbReference>
<protein>
    <recommendedName>
        <fullName evidence="2">histidine kinase</fullName>
        <ecNumber evidence="2">2.7.13.3</ecNumber>
    </recommendedName>
</protein>
<dbReference type="CDD" id="cd13704">
    <property type="entry name" value="PBP2_HisK"/>
    <property type="match status" value="1"/>
</dbReference>
<evidence type="ECO:0000256" key="3">
    <source>
        <dbReference type="ARBA" id="ARBA00022553"/>
    </source>
</evidence>
<dbReference type="InterPro" id="IPR003594">
    <property type="entry name" value="HATPase_dom"/>
</dbReference>
<evidence type="ECO:0000313" key="7">
    <source>
        <dbReference type="Proteomes" id="UP000002420"/>
    </source>
</evidence>
<dbReference type="SUPFAM" id="SSF53850">
    <property type="entry name" value="Periplasmic binding protein-like II"/>
    <property type="match status" value="1"/>
</dbReference>
<dbReference type="HOGENOM" id="CLU_000445_114_69_7"/>
<dbReference type="PRINTS" id="PR00344">
    <property type="entry name" value="BCTRLSENSOR"/>
</dbReference>
<dbReference type="SMART" id="SM00387">
    <property type="entry name" value="HATPase_c"/>
    <property type="match status" value="1"/>
</dbReference>
<dbReference type="Gene3D" id="3.30.565.10">
    <property type="entry name" value="Histidine kinase-like ATPase, C-terminal domain"/>
    <property type="match status" value="1"/>
</dbReference>
<name>B3E3Q1_TRIL1</name>
<dbReference type="eggNOG" id="COG4191">
    <property type="taxonomic scope" value="Bacteria"/>
</dbReference>
<dbReference type="Gene3D" id="3.40.190.10">
    <property type="entry name" value="Periplasmic binding protein-like II"/>
    <property type="match status" value="2"/>
</dbReference>
<keyword evidence="6" id="KW-0418">Kinase</keyword>
<proteinExistence type="predicted"/>
<sequence>MTVIRIGNTNVVNGPNGALSAIVHAPESNSTQQMVFAIDSTHHSAKLMPMLNRICFLIIIISFFGGLPLHAEQATPDNAHVIVVGGNSNYPPYQFIGKNGQPDGYIVDLTKAIAGVMGMKIDIRLGDFGGILDELENGRIDILEGLSYSESRAQHYDFSPPHSIIVHAIFARKGTKEVKTLDELRGKKVLVHRGGGMHSYMKEHNYAHDLVLTDSPRETLQQLAVGKCDYAVVALLPGMYIIREENLTNIVPIAKNIIQQRYYCYAVKKGNTELLARFNEGLTILKKTGQYDAIYNKWLGVLEPQRVSWRVIAKYAALVVIPLVLVLMGTVLWSYSLRKQVAQRTESLSKALVELRSNQQQLVQADKMAALGILVSGVAHEINNPTGIILMNMPTLRKILRDAERILDQYREEHGDYSLGGLSYERVRQELPLLLEEMQDGAERIKHTVNDLKNFARKDDEAAKVLLDFNAVVQTAVRLVDVTTRKATNSFTTSYADNLPGIMGNAQRIEQVVVNLIMNACQALPDPGRAIAISTHFDPQANVVVLTVKDEGSGIPPEHLPRLTDPFFTTKRESGGTGLGLSVSASIIKDHGGELTFDSAHGKGTTVKCTFQAAMEGKKL</sequence>
<evidence type="ECO:0000313" key="6">
    <source>
        <dbReference type="EMBL" id="ACD97323.1"/>
    </source>
</evidence>
<dbReference type="SUPFAM" id="SSF47384">
    <property type="entry name" value="Homodimeric domain of signal transducing histidine kinase"/>
    <property type="match status" value="1"/>
</dbReference>